<evidence type="ECO:0000256" key="1">
    <source>
        <dbReference type="SAM" id="Coils"/>
    </source>
</evidence>
<dbReference type="OrthoDB" id="3037695at2759"/>
<evidence type="ECO:0000256" key="2">
    <source>
        <dbReference type="SAM" id="MobiDB-lite"/>
    </source>
</evidence>
<gene>
    <name evidence="3" type="ORF">BT96DRAFT_1003583</name>
</gene>
<dbReference type="Proteomes" id="UP000799118">
    <property type="component" value="Unassembled WGS sequence"/>
</dbReference>
<accession>A0A6A4GUI3</accession>
<feature type="coiled-coil region" evidence="1">
    <location>
        <begin position="35"/>
        <end position="62"/>
    </location>
</feature>
<feature type="compositionally biased region" description="Low complexity" evidence="2">
    <location>
        <begin position="101"/>
        <end position="112"/>
    </location>
</feature>
<proteinExistence type="predicted"/>
<sequence length="276" mass="30898">MAEADQATSGHRRRLRAIEDAIAEGDRVMAKKQALLRDEKARQEAEENLNSLTQKVDDGVEEVSYMLQCMDVSAVELRESLMRAKTPTLASPVNSPPITPSRPRATAVASPSPSRPPRGTTLTQTKHADPVYPGAKFPAYVVYQGKGGTHGVFYAWSTYKSIKGAKDFYDHQMHHHVVRSFTTRALAERFYEEFCASGIPELLQEQEPSADEHFIIVEGVKPMVCATRKQLIMDALQYCGGVVYRFIGELGTAWVIFNQFERDGLVKCIHEPCNFF</sequence>
<feature type="region of interest" description="Disordered" evidence="2">
    <location>
        <begin position="86"/>
        <end position="129"/>
    </location>
</feature>
<organism evidence="3 4">
    <name type="scientific">Gymnopus androsaceus JB14</name>
    <dbReference type="NCBI Taxonomy" id="1447944"/>
    <lineage>
        <taxon>Eukaryota</taxon>
        <taxon>Fungi</taxon>
        <taxon>Dikarya</taxon>
        <taxon>Basidiomycota</taxon>
        <taxon>Agaricomycotina</taxon>
        <taxon>Agaricomycetes</taxon>
        <taxon>Agaricomycetidae</taxon>
        <taxon>Agaricales</taxon>
        <taxon>Marasmiineae</taxon>
        <taxon>Omphalotaceae</taxon>
        <taxon>Gymnopus</taxon>
    </lineage>
</organism>
<keyword evidence="1" id="KW-0175">Coiled coil</keyword>
<dbReference type="EMBL" id="ML769712">
    <property type="protein sequence ID" value="KAE9389106.1"/>
    <property type="molecule type" value="Genomic_DNA"/>
</dbReference>
<evidence type="ECO:0000313" key="3">
    <source>
        <dbReference type="EMBL" id="KAE9389106.1"/>
    </source>
</evidence>
<keyword evidence="4" id="KW-1185">Reference proteome</keyword>
<reference evidence="3" key="1">
    <citation type="journal article" date="2019" name="Environ. Microbiol.">
        <title>Fungal ecological strategies reflected in gene transcription - a case study of two litter decomposers.</title>
        <authorList>
            <person name="Barbi F."/>
            <person name="Kohler A."/>
            <person name="Barry K."/>
            <person name="Baskaran P."/>
            <person name="Daum C."/>
            <person name="Fauchery L."/>
            <person name="Ihrmark K."/>
            <person name="Kuo A."/>
            <person name="LaButti K."/>
            <person name="Lipzen A."/>
            <person name="Morin E."/>
            <person name="Grigoriev I.V."/>
            <person name="Henrissat B."/>
            <person name="Lindahl B."/>
            <person name="Martin F."/>
        </authorList>
    </citation>
    <scope>NUCLEOTIDE SEQUENCE</scope>
    <source>
        <strain evidence="3">JB14</strain>
    </source>
</reference>
<evidence type="ECO:0000313" key="4">
    <source>
        <dbReference type="Proteomes" id="UP000799118"/>
    </source>
</evidence>
<protein>
    <submittedName>
        <fullName evidence="3">Uncharacterized protein</fullName>
    </submittedName>
</protein>
<dbReference type="AlphaFoldDB" id="A0A6A4GUI3"/>
<name>A0A6A4GUI3_9AGAR</name>